<dbReference type="SUPFAM" id="SSF53448">
    <property type="entry name" value="Nucleotide-diphospho-sugar transferases"/>
    <property type="match status" value="1"/>
</dbReference>
<gene>
    <name evidence="2" type="ORF">S03H2_29524</name>
</gene>
<dbReference type="InterPro" id="IPR050834">
    <property type="entry name" value="Glycosyltransf_2"/>
</dbReference>
<dbReference type="InterPro" id="IPR029044">
    <property type="entry name" value="Nucleotide-diphossugar_trans"/>
</dbReference>
<dbReference type="AlphaFoldDB" id="X1H673"/>
<comment type="caution">
    <text evidence="2">The sequence shown here is derived from an EMBL/GenBank/DDBJ whole genome shotgun (WGS) entry which is preliminary data.</text>
</comment>
<dbReference type="Gene3D" id="3.90.550.10">
    <property type="entry name" value="Spore Coat Polysaccharide Biosynthesis Protein SpsA, Chain A"/>
    <property type="match status" value="1"/>
</dbReference>
<organism evidence="2">
    <name type="scientific">marine sediment metagenome</name>
    <dbReference type="NCBI Taxonomy" id="412755"/>
    <lineage>
        <taxon>unclassified sequences</taxon>
        <taxon>metagenomes</taxon>
        <taxon>ecological metagenomes</taxon>
    </lineage>
</organism>
<dbReference type="PANTHER" id="PTHR43685">
    <property type="entry name" value="GLYCOSYLTRANSFERASE"/>
    <property type="match status" value="1"/>
</dbReference>
<dbReference type="PANTHER" id="PTHR43685:SF2">
    <property type="entry name" value="GLYCOSYLTRANSFERASE 2-LIKE DOMAIN-CONTAINING PROTEIN"/>
    <property type="match status" value="1"/>
</dbReference>
<accession>X1H673</accession>
<proteinExistence type="predicted"/>
<name>X1H673_9ZZZZ</name>
<evidence type="ECO:0000313" key="2">
    <source>
        <dbReference type="EMBL" id="GAH49359.1"/>
    </source>
</evidence>
<dbReference type="InterPro" id="IPR001173">
    <property type="entry name" value="Glyco_trans_2-like"/>
</dbReference>
<dbReference type="Pfam" id="PF13632">
    <property type="entry name" value="Glyco_trans_2_3"/>
    <property type="match status" value="1"/>
</dbReference>
<sequence length="149" mass="17118">MAFVDDDVVIKSDWVEKITSALSNAHKSLVGVGGVVKAFKKHIISQYYVIHNILEAPIQLNYLPTVNCCFKKEHLMEVGGFDDNFLFAGNEDTDLCLRLKKRGFFFDKIQDAIVYHDFSPNFIDFCQTWLRYGKGTHMAIHNLRRDSPD</sequence>
<reference evidence="2" key="1">
    <citation type="journal article" date="2014" name="Front. Microbiol.">
        <title>High frequency of phylogenetically diverse reductive dehalogenase-homologous genes in deep subseafloor sedimentary metagenomes.</title>
        <authorList>
            <person name="Kawai M."/>
            <person name="Futagami T."/>
            <person name="Toyoda A."/>
            <person name="Takaki Y."/>
            <person name="Nishi S."/>
            <person name="Hori S."/>
            <person name="Arai W."/>
            <person name="Tsubouchi T."/>
            <person name="Morono Y."/>
            <person name="Uchiyama I."/>
            <person name="Ito T."/>
            <person name="Fujiyama A."/>
            <person name="Inagaki F."/>
            <person name="Takami H."/>
        </authorList>
    </citation>
    <scope>NUCLEOTIDE SEQUENCE</scope>
    <source>
        <strain evidence="2">Expedition CK06-06</strain>
    </source>
</reference>
<evidence type="ECO:0000259" key="1">
    <source>
        <dbReference type="Pfam" id="PF13632"/>
    </source>
</evidence>
<feature type="domain" description="Glycosyltransferase 2-like" evidence="1">
    <location>
        <begin position="37"/>
        <end position="136"/>
    </location>
</feature>
<dbReference type="EMBL" id="BARU01017828">
    <property type="protein sequence ID" value="GAH49359.1"/>
    <property type="molecule type" value="Genomic_DNA"/>
</dbReference>
<protein>
    <recommendedName>
        <fullName evidence="1">Glycosyltransferase 2-like domain-containing protein</fullName>
    </recommendedName>
</protein>